<evidence type="ECO:0000256" key="6">
    <source>
        <dbReference type="ARBA" id="ARBA00022801"/>
    </source>
</evidence>
<evidence type="ECO:0000313" key="11">
    <source>
        <dbReference type="EMBL" id="CAK0851276.1"/>
    </source>
</evidence>
<dbReference type="InterPro" id="IPR001461">
    <property type="entry name" value="Aspartic_peptidase_A1"/>
</dbReference>
<dbReference type="InterPro" id="IPR032861">
    <property type="entry name" value="TAXi_N"/>
</dbReference>
<dbReference type="InterPro" id="IPR021109">
    <property type="entry name" value="Peptidase_aspartic_dom_sf"/>
</dbReference>
<evidence type="ECO:0000313" key="12">
    <source>
        <dbReference type="Proteomes" id="UP001189429"/>
    </source>
</evidence>
<feature type="chain" id="PRO_5045318903" description="Peptidase A1 domain-containing protein" evidence="9">
    <location>
        <begin position="24"/>
        <end position="292"/>
    </location>
</feature>
<evidence type="ECO:0000259" key="10">
    <source>
        <dbReference type="PROSITE" id="PS51767"/>
    </source>
</evidence>
<feature type="signal peptide" evidence="9">
    <location>
        <begin position="1"/>
        <end position="23"/>
    </location>
</feature>
<keyword evidence="6" id="KW-0378">Hydrolase</keyword>
<accession>A0ABN9TYP7</accession>
<dbReference type="SUPFAM" id="SSF50630">
    <property type="entry name" value="Acid proteases"/>
    <property type="match status" value="1"/>
</dbReference>
<proteinExistence type="inferred from homology"/>
<dbReference type="PANTHER" id="PTHR13683:SF375">
    <property type="entry name" value="PEPTIDASE A1 DOMAIN-CONTAINING PROTEIN"/>
    <property type="match status" value="1"/>
</dbReference>
<dbReference type="Gene3D" id="2.40.70.10">
    <property type="entry name" value="Acid Proteases"/>
    <property type="match status" value="1"/>
</dbReference>
<reference evidence="11" key="1">
    <citation type="submission" date="2023-10" db="EMBL/GenBank/DDBJ databases">
        <authorList>
            <person name="Chen Y."/>
            <person name="Shah S."/>
            <person name="Dougan E. K."/>
            <person name="Thang M."/>
            <person name="Chan C."/>
        </authorList>
    </citation>
    <scope>NUCLEOTIDE SEQUENCE [LARGE SCALE GENOMIC DNA]</scope>
</reference>
<keyword evidence="7" id="KW-1133">Transmembrane helix</keyword>
<dbReference type="PANTHER" id="PTHR13683">
    <property type="entry name" value="ASPARTYL PROTEASES"/>
    <property type="match status" value="1"/>
</dbReference>
<gene>
    <name evidence="11" type="ORF">PCOR1329_LOCUS43455</name>
</gene>
<evidence type="ECO:0000256" key="3">
    <source>
        <dbReference type="ARBA" id="ARBA00022670"/>
    </source>
</evidence>
<feature type="domain" description="Peptidase A1" evidence="10">
    <location>
        <begin position="46"/>
        <end position="292"/>
    </location>
</feature>
<sequence length="292" mass="31790">MVAAPLGVTLLLASLAVPRRARGLYDAEHRIESARLYGNIDVYSYYFVDVTVGTPPQRVSVILDTGSGILAFPCAGCNHCGKHVDPLFDVSRSSSARWVGCGKSCHGKTGSRGTCRNDHCTYSQSYLEGSSLSGYWFEDYVHLGDSIQHNPPVYARTGMGCHQNENNLFYTQKANGIFGILGAHTLLRTTLFADKEHVNSDVGFSICLSTEGGRLTVGGHNQTNLRGPVQYVHQVGSGYEVKMTSIVVQGRPGWEARSIEHFHDTVIDSGGHHLHVFQPRSLSAVAAGYRGF</sequence>
<comment type="caution">
    <text evidence="11">The sequence shown here is derived from an EMBL/GenBank/DDBJ whole genome shotgun (WGS) entry which is preliminary data.</text>
</comment>
<evidence type="ECO:0000256" key="4">
    <source>
        <dbReference type="ARBA" id="ARBA00022692"/>
    </source>
</evidence>
<dbReference type="EMBL" id="CAUYUJ010015223">
    <property type="protein sequence ID" value="CAK0851276.1"/>
    <property type="molecule type" value="Genomic_DNA"/>
</dbReference>
<evidence type="ECO:0000256" key="7">
    <source>
        <dbReference type="ARBA" id="ARBA00022989"/>
    </source>
</evidence>
<dbReference type="PROSITE" id="PS51767">
    <property type="entry name" value="PEPTIDASE_A1"/>
    <property type="match status" value="1"/>
</dbReference>
<comment type="subcellular location">
    <subcellularLocation>
        <location evidence="1">Membrane</location>
    </subcellularLocation>
</comment>
<dbReference type="InterPro" id="IPR033121">
    <property type="entry name" value="PEPTIDASE_A1"/>
</dbReference>
<evidence type="ECO:0000256" key="9">
    <source>
        <dbReference type="SAM" id="SignalP"/>
    </source>
</evidence>
<protein>
    <recommendedName>
        <fullName evidence="10">Peptidase A1 domain-containing protein</fullName>
    </recommendedName>
</protein>
<keyword evidence="5 9" id="KW-0732">Signal</keyword>
<keyword evidence="3" id="KW-0645">Protease</keyword>
<name>A0ABN9TYP7_9DINO</name>
<organism evidence="11 12">
    <name type="scientific">Prorocentrum cordatum</name>
    <dbReference type="NCBI Taxonomy" id="2364126"/>
    <lineage>
        <taxon>Eukaryota</taxon>
        <taxon>Sar</taxon>
        <taxon>Alveolata</taxon>
        <taxon>Dinophyceae</taxon>
        <taxon>Prorocentrales</taxon>
        <taxon>Prorocentraceae</taxon>
        <taxon>Prorocentrum</taxon>
    </lineage>
</organism>
<keyword evidence="12" id="KW-1185">Reference proteome</keyword>
<evidence type="ECO:0000256" key="2">
    <source>
        <dbReference type="ARBA" id="ARBA00007447"/>
    </source>
</evidence>
<keyword evidence="8" id="KW-0472">Membrane</keyword>
<evidence type="ECO:0000256" key="8">
    <source>
        <dbReference type="ARBA" id="ARBA00023136"/>
    </source>
</evidence>
<evidence type="ECO:0000256" key="1">
    <source>
        <dbReference type="ARBA" id="ARBA00004370"/>
    </source>
</evidence>
<dbReference type="Proteomes" id="UP001189429">
    <property type="component" value="Unassembled WGS sequence"/>
</dbReference>
<evidence type="ECO:0000256" key="5">
    <source>
        <dbReference type="ARBA" id="ARBA00022729"/>
    </source>
</evidence>
<comment type="similarity">
    <text evidence="2">Belongs to the peptidase A1 family.</text>
</comment>
<dbReference type="Pfam" id="PF14543">
    <property type="entry name" value="TAXi_N"/>
    <property type="match status" value="1"/>
</dbReference>
<keyword evidence="4" id="KW-0812">Transmembrane</keyword>